<dbReference type="SUPFAM" id="SSF55073">
    <property type="entry name" value="Nucleotide cyclase"/>
    <property type="match status" value="1"/>
</dbReference>
<dbReference type="PROSITE" id="PS50887">
    <property type="entry name" value="GGDEF"/>
    <property type="match status" value="1"/>
</dbReference>
<evidence type="ECO:0000313" key="5">
    <source>
        <dbReference type="Proteomes" id="UP001320898"/>
    </source>
</evidence>
<dbReference type="InterPro" id="IPR050469">
    <property type="entry name" value="Diguanylate_Cyclase"/>
</dbReference>
<dbReference type="InterPro" id="IPR029016">
    <property type="entry name" value="GAF-like_dom_sf"/>
</dbReference>
<dbReference type="EC" id="2.7.7.65" evidence="1"/>
<proteinExistence type="predicted"/>
<dbReference type="Pfam" id="PF00990">
    <property type="entry name" value="GGDEF"/>
    <property type="match status" value="1"/>
</dbReference>
<dbReference type="Gene3D" id="3.30.450.40">
    <property type="match status" value="1"/>
</dbReference>
<comment type="caution">
    <text evidence="4">The sequence shown here is derived from an EMBL/GenBank/DDBJ whole genome shotgun (WGS) entry which is preliminary data.</text>
</comment>
<dbReference type="GO" id="GO:0052621">
    <property type="term" value="F:diguanylate cyclase activity"/>
    <property type="evidence" value="ECO:0007669"/>
    <property type="project" value="UniProtKB-EC"/>
</dbReference>
<name>A0AAW5QSZ2_9HYPH</name>
<dbReference type="CDD" id="cd01949">
    <property type="entry name" value="GGDEF"/>
    <property type="match status" value="1"/>
</dbReference>
<dbReference type="AlphaFoldDB" id="A0AAW5QSZ2"/>
<gene>
    <name evidence="4" type="ORF">MUB46_00415</name>
</gene>
<dbReference type="EMBL" id="JALIDZ010000001">
    <property type="protein sequence ID" value="MCT8970312.1"/>
    <property type="molecule type" value="Genomic_DNA"/>
</dbReference>
<comment type="catalytic activity">
    <reaction evidence="2">
        <text>2 GTP = 3',3'-c-di-GMP + 2 diphosphate</text>
        <dbReference type="Rhea" id="RHEA:24898"/>
        <dbReference type="ChEBI" id="CHEBI:33019"/>
        <dbReference type="ChEBI" id="CHEBI:37565"/>
        <dbReference type="ChEBI" id="CHEBI:58805"/>
        <dbReference type="EC" id="2.7.7.65"/>
    </reaction>
</comment>
<dbReference type="NCBIfam" id="TIGR00254">
    <property type="entry name" value="GGDEF"/>
    <property type="match status" value="1"/>
</dbReference>
<dbReference type="InterPro" id="IPR029787">
    <property type="entry name" value="Nucleotide_cyclase"/>
</dbReference>
<dbReference type="FunFam" id="3.30.70.270:FF:000001">
    <property type="entry name" value="Diguanylate cyclase domain protein"/>
    <property type="match status" value="1"/>
</dbReference>
<protein>
    <recommendedName>
        <fullName evidence="1">diguanylate cyclase</fullName>
        <ecNumber evidence="1">2.7.7.65</ecNumber>
    </recommendedName>
</protein>
<sequence length="395" mass="43820">MKGSYTKLLGAFGANGSRRSRSVLPQSWLSQLGKSRSDDVVLGEVTKLFQACKSLEEVCRVARSRLQAISPNLSGGLYLANAAGDYLENVMTWGAMEASDQVFAPDDCWALRCGRPHLVDHKDNLVACSHTHVEDGAWHLCLPLMAQGEALGILYFRAQPGGDMARINKNLSSHARMLFYMNFSETLAMALANIRLRESLQHQAIRDPLTGLFNRRYLQETLTREIKRVIRSKEPLTYVAIDIDHFKRYNDTHGHDAGDAVLKTVAEILKNRTRGEDIACRLGGEEFALVYPGMPTEVAVTRVQSILHEVETRGITYRGRPLEPVTVSAGICVYPHHAADLESLLLSADKALYQSKNNGRNRATLADLADEREAEAPPVMLVHNNVSPFRKRAAG</sequence>
<dbReference type="InterPro" id="IPR000160">
    <property type="entry name" value="GGDEF_dom"/>
</dbReference>
<dbReference type="Gene3D" id="3.30.70.270">
    <property type="match status" value="1"/>
</dbReference>
<dbReference type="PANTHER" id="PTHR45138:SF9">
    <property type="entry name" value="DIGUANYLATE CYCLASE DGCM-RELATED"/>
    <property type="match status" value="1"/>
</dbReference>
<dbReference type="Proteomes" id="UP001320898">
    <property type="component" value="Unassembled WGS sequence"/>
</dbReference>
<dbReference type="PANTHER" id="PTHR45138">
    <property type="entry name" value="REGULATORY COMPONENTS OF SENSORY TRANSDUCTION SYSTEM"/>
    <property type="match status" value="1"/>
</dbReference>
<reference evidence="4 5" key="1">
    <citation type="submission" date="2022-04" db="EMBL/GenBank/DDBJ databases">
        <authorList>
            <person name="Ye Y.-Q."/>
            <person name="Du Z.-J."/>
        </authorList>
    </citation>
    <scope>NUCLEOTIDE SEQUENCE [LARGE SCALE GENOMIC DNA]</scope>
    <source>
        <strain evidence="4 5">A6E488</strain>
    </source>
</reference>
<dbReference type="GO" id="GO:0005886">
    <property type="term" value="C:plasma membrane"/>
    <property type="evidence" value="ECO:0007669"/>
    <property type="project" value="TreeGrafter"/>
</dbReference>
<dbReference type="GO" id="GO:1902201">
    <property type="term" value="P:negative regulation of bacterial-type flagellum-dependent cell motility"/>
    <property type="evidence" value="ECO:0007669"/>
    <property type="project" value="TreeGrafter"/>
</dbReference>
<dbReference type="SMART" id="SM00267">
    <property type="entry name" value="GGDEF"/>
    <property type="match status" value="1"/>
</dbReference>
<feature type="domain" description="GGDEF" evidence="3">
    <location>
        <begin position="234"/>
        <end position="368"/>
    </location>
</feature>
<keyword evidence="5" id="KW-1185">Reference proteome</keyword>
<evidence type="ECO:0000259" key="3">
    <source>
        <dbReference type="PROSITE" id="PS50887"/>
    </source>
</evidence>
<organism evidence="4 5">
    <name type="scientific">Microbaculum marinisediminis</name>
    <dbReference type="NCBI Taxonomy" id="2931392"/>
    <lineage>
        <taxon>Bacteria</taxon>
        <taxon>Pseudomonadati</taxon>
        <taxon>Pseudomonadota</taxon>
        <taxon>Alphaproteobacteria</taxon>
        <taxon>Hyphomicrobiales</taxon>
        <taxon>Tepidamorphaceae</taxon>
        <taxon>Microbaculum</taxon>
    </lineage>
</organism>
<dbReference type="SUPFAM" id="SSF55781">
    <property type="entry name" value="GAF domain-like"/>
    <property type="match status" value="1"/>
</dbReference>
<evidence type="ECO:0000313" key="4">
    <source>
        <dbReference type="EMBL" id="MCT8970312.1"/>
    </source>
</evidence>
<dbReference type="GO" id="GO:0043709">
    <property type="term" value="P:cell adhesion involved in single-species biofilm formation"/>
    <property type="evidence" value="ECO:0007669"/>
    <property type="project" value="TreeGrafter"/>
</dbReference>
<accession>A0AAW5QSZ2</accession>
<dbReference type="RefSeq" id="WP_261613884.1">
    <property type="nucleotide sequence ID" value="NZ_JALIDZ010000001.1"/>
</dbReference>
<dbReference type="InterPro" id="IPR043128">
    <property type="entry name" value="Rev_trsase/Diguanyl_cyclase"/>
</dbReference>
<evidence type="ECO:0000256" key="2">
    <source>
        <dbReference type="ARBA" id="ARBA00034247"/>
    </source>
</evidence>
<evidence type="ECO:0000256" key="1">
    <source>
        <dbReference type="ARBA" id="ARBA00012528"/>
    </source>
</evidence>